<accession>A0A093XBP5</accession>
<organism evidence="4">
    <name type="scientific">Talaromyces marneffei PM1</name>
    <dbReference type="NCBI Taxonomy" id="1077442"/>
    <lineage>
        <taxon>Eukaryota</taxon>
        <taxon>Fungi</taxon>
        <taxon>Dikarya</taxon>
        <taxon>Ascomycota</taxon>
        <taxon>Pezizomycotina</taxon>
        <taxon>Eurotiomycetes</taxon>
        <taxon>Eurotiomycetidae</taxon>
        <taxon>Eurotiales</taxon>
        <taxon>Trichocomaceae</taxon>
        <taxon>Talaromyces</taxon>
        <taxon>Talaromyces sect. Talaromyces</taxon>
    </lineage>
</organism>
<dbReference type="Gene3D" id="3.90.1150.10">
    <property type="entry name" value="Aspartate Aminotransferase, domain 1"/>
    <property type="match status" value="1"/>
</dbReference>
<dbReference type="InterPro" id="IPR015422">
    <property type="entry name" value="PyrdxlP-dep_Trfase_small"/>
</dbReference>
<reference evidence="4" key="1">
    <citation type="journal article" date="2014" name="PLoS Genet.">
        <title>Signature Gene Expression Reveals Novel Clues to the Molecular Mechanisms of Dimorphic Transition in Penicillium marneffei.</title>
        <authorList>
            <person name="Yang E."/>
            <person name="Wang G."/>
            <person name="Cai J."/>
            <person name="Woo P.C."/>
            <person name="Lau S.K."/>
            <person name="Yuen K.-Y."/>
            <person name="Chow W.-N."/>
            <person name="Lin X."/>
        </authorList>
    </citation>
    <scope>NUCLEOTIDE SEQUENCE [LARGE SCALE GENOMIC DNA]</scope>
    <source>
        <strain evidence="4">PM1</strain>
    </source>
</reference>
<evidence type="ECO:0000256" key="1">
    <source>
        <dbReference type="ARBA" id="ARBA00001933"/>
    </source>
</evidence>
<dbReference type="SUPFAM" id="SSF53383">
    <property type="entry name" value="PLP-dependent transferases"/>
    <property type="match status" value="1"/>
</dbReference>
<dbReference type="InterPro" id="IPR015421">
    <property type="entry name" value="PyrdxlP-dep_Trfase_major"/>
</dbReference>
<gene>
    <name evidence="4" type="ORF">GQ26_0420380</name>
</gene>
<protein>
    <submittedName>
        <fullName evidence="4">Putative aminotransferase</fullName>
    </submittedName>
</protein>
<evidence type="ECO:0000256" key="2">
    <source>
        <dbReference type="ARBA" id="ARBA00022898"/>
    </source>
</evidence>
<dbReference type="PANTHER" id="PTHR43713">
    <property type="entry name" value="GLUTAMATE-1-SEMIALDEHYDE 2,1-AMINOMUTASE"/>
    <property type="match status" value="1"/>
</dbReference>
<dbReference type="InterPro" id="IPR005814">
    <property type="entry name" value="Aminotrans_3"/>
</dbReference>
<evidence type="ECO:0000313" key="4">
    <source>
        <dbReference type="EMBL" id="KFX42633.1"/>
    </source>
</evidence>
<comment type="similarity">
    <text evidence="3">Belongs to the class-III pyridoxal-phosphate-dependent aminotransferase family.</text>
</comment>
<comment type="caution">
    <text evidence="4">The sequence shown here is derived from an EMBL/GenBank/DDBJ whole genome shotgun (WGS) entry which is preliminary data.</text>
</comment>
<dbReference type="eggNOG" id="KOG1401">
    <property type="taxonomic scope" value="Eukaryota"/>
</dbReference>
<dbReference type="GO" id="GO:0008483">
    <property type="term" value="F:transaminase activity"/>
    <property type="evidence" value="ECO:0007669"/>
    <property type="project" value="UniProtKB-KW"/>
</dbReference>
<dbReference type="InterPro" id="IPR015424">
    <property type="entry name" value="PyrdxlP-dep_Trfase"/>
</dbReference>
<sequence length="438" mass="47611">MQPELVKELQTALDAAKSRYIASNPRSNAFHEEAVNVMPGGNTRTILHTDPFPIYMKHGKSYQVTSEDGITYTDMAGEFTAALYGHSNPVILSAMNDVLQNVGMNIGATTAQERLFASEICKRFQLERMRFTNSGTEANLHALAAARKFTGKRKVVTFSGGYHGAVLMFSGGRPASNNVDMDDWIVVKYNDLDAAKEAIRSPGVAAVLVEGMQGANGSICGTSEFLQGIQQASSEVGVLFILDEVMTSRISAGGLAALRGLKPDLKTFGKYLGGGLAFGSFGGRADVMAAFDPRLNGYISHSGTFNNNTLVTHVGHVGLTKVFTPEVARSFTEVGDKFREKLNEVTKGTRIYFTGVGTVATAHFLAKGTRYIECADDVEEISELRTLFWFEMLDAGFWVTLRGFIALILETPPSELERFVQAVQSFISKHQNLVALDA</sequence>
<name>A0A093XBP5_TALMA</name>
<dbReference type="HOGENOM" id="CLU_016922_1_2_1"/>
<dbReference type="GO" id="GO:0030170">
    <property type="term" value="F:pyridoxal phosphate binding"/>
    <property type="evidence" value="ECO:0007669"/>
    <property type="project" value="InterPro"/>
</dbReference>
<dbReference type="Gene3D" id="3.40.640.10">
    <property type="entry name" value="Type I PLP-dependent aspartate aminotransferase-like (Major domain)"/>
    <property type="match status" value="1"/>
</dbReference>
<keyword evidence="4" id="KW-0808">Transferase</keyword>
<evidence type="ECO:0000256" key="3">
    <source>
        <dbReference type="RuleBase" id="RU003560"/>
    </source>
</evidence>
<dbReference type="PANTHER" id="PTHR43713:SF3">
    <property type="entry name" value="GLUTAMATE-1-SEMIALDEHYDE 2,1-AMINOMUTASE 1, CHLOROPLASTIC-RELATED"/>
    <property type="match status" value="1"/>
</dbReference>
<proteinExistence type="inferred from homology"/>
<dbReference type="Pfam" id="PF00202">
    <property type="entry name" value="Aminotran_3"/>
    <property type="match status" value="1"/>
</dbReference>
<keyword evidence="2 3" id="KW-0663">Pyridoxal phosphate</keyword>
<dbReference type="AlphaFoldDB" id="A0A093XBP5"/>
<keyword evidence="4" id="KW-0032">Aminotransferase</keyword>
<dbReference type="EMBL" id="JPOX01000042">
    <property type="protein sequence ID" value="KFX42633.1"/>
    <property type="molecule type" value="Genomic_DNA"/>
</dbReference>
<comment type="cofactor">
    <cofactor evidence="1">
        <name>pyridoxal 5'-phosphate</name>
        <dbReference type="ChEBI" id="CHEBI:597326"/>
    </cofactor>
</comment>